<dbReference type="InterPro" id="IPR001254">
    <property type="entry name" value="Trypsin_dom"/>
</dbReference>
<evidence type="ECO:0000259" key="3">
    <source>
        <dbReference type="PROSITE" id="PS50240"/>
    </source>
</evidence>
<dbReference type="InterPro" id="IPR033116">
    <property type="entry name" value="TRYPSIN_SER"/>
</dbReference>
<dbReference type="InterPro" id="IPR001314">
    <property type="entry name" value="Peptidase_S1A"/>
</dbReference>
<keyword evidence="5" id="KW-1185">Reference proteome</keyword>
<evidence type="ECO:0000313" key="5">
    <source>
        <dbReference type="Proteomes" id="UP001234178"/>
    </source>
</evidence>
<dbReference type="EMBL" id="JAOYFB010000036">
    <property type="protein sequence ID" value="KAK4020368.1"/>
    <property type="molecule type" value="Genomic_DNA"/>
</dbReference>
<protein>
    <recommendedName>
        <fullName evidence="3">Peptidase S1 domain-containing protein</fullName>
    </recommendedName>
</protein>
<dbReference type="Proteomes" id="UP001234178">
    <property type="component" value="Unassembled WGS sequence"/>
</dbReference>
<dbReference type="InterPro" id="IPR009003">
    <property type="entry name" value="Peptidase_S1_PA"/>
</dbReference>
<feature type="signal peptide" evidence="2">
    <location>
        <begin position="1"/>
        <end position="15"/>
    </location>
</feature>
<evidence type="ECO:0000256" key="1">
    <source>
        <dbReference type="ARBA" id="ARBA00023157"/>
    </source>
</evidence>
<accession>A0ABR0A5H5</accession>
<dbReference type="Gene3D" id="2.40.10.10">
    <property type="entry name" value="Trypsin-like serine proteases"/>
    <property type="match status" value="1"/>
</dbReference>
<dbReference type="PROSITE" id="PS50240">
    <property type="entry name" value="TRYPSIN_DOM"/>
    <property type="match status" value="1"/>
</dbReference>
<dbReference type="PANTHER" id="PTHR24252:SF7">
    <property type="entry name" value="HYALIN"/>
    <property type="match status" value="1"/>
</dbReference>
<dbReference type="PANTHER" id="PTHR24252">
    <property type="entry name" value="ACROSIN-RELATED"/>
    <property type="match status" value="1"/>
</dbReference>
<reference evidence="4 5" key="1">
    <citation type="journal article" date="2023" name="Nucleic Acids Res.">
        <title>The hologenome of Daphnia magna reveals possible DNA methylation and microbiome-mediated evolution of the host genome.</title>
        <authorList>
            <person name="Chaturvedi A."/>
            <person name="Li X."/>
            <person name="Dhandapani V."/>
            <person name="Marshall H."/>
            <person name="Kissane S."/>
            <person name="Cuenca-Cambronero M."/>
            <person name="Asole G."/>
            <person name="Calvet F."/>
            <person name="Ruiz-Romero M."/>
            <person name="Marangio P."/>
            <person name="Guigo R."/>
            <person name="Rago D."/>
            <person name="Mirbahai L."/>
            <person name="Eastwood N."/>
            <person name="Colbourne J.K."/>
            <person name="Zhou J."/>
            <person name="Mallon E."/>
            <person name="Orsini L."/>
        </authorList>
    </citation>
    <scope>NUCLEOTIDE SEQUENCE [LARGE SCALE GENOMIC DNA]</scope>
    <source>
        <strain evidence="4">LRV0_1</strain>
    </source>
</reference>
<feature type="domain" description="Peptidase S1" evidence="3">
    <location>
        <begin position="40"/>
        <end position="274"/>
    </location>
</feature>
<name>A0ABR0A5H5_9CRUS</name>
<dbReference type="CDD" id="cd00190">
    <property type="entry name" value="Tryp_SPc"/>
    <property type="match status" value="1"/>
</dbReference>
<keyword evidence="1" id="KW-1015">Disulfide bond</keyword>
<dbReference type="PROSITE" id="PS00135">
    <property type="entry name" value="TRYPSIN_SER"/>
    <property type="match status" value="1"/>
</dbReference>
<organism evidence="4 5">
    <name type="scientific">Daphnia magna</name>
    <dbReference type="NCBI Taxonomy" id="35525"/>
    <lineage>
        <taxon>Eukaryota</taxon>
        <taxon>Metazoa</taxon>
        <taxon>Ecdysozoa</taxon>
        <taxon>Arthropoda</taxon>
        <taxon>Crustacea</taxon>
        <taxon>Branchiopoda</taxon>
        <taxon>Diplostraca</taxon>
        <taxon>Cladocera</taxon>
        <taxon>Anomopoda</taxon>
        <taxon>Daphniidae</taxon>
        <taxon>Daphnia</taxon>
    </lineage>
</organism>
<evidence type="ECO:0000313" key="4">
    <source>
        <dbReference type="EMBL" id="KAK4020368.1"/>
    </source>
</evidence>
<dbReference type="Pfam" id="PF00089">
    <property type="entry name" value="Trypsin"/>
    <property type="match status" value="1"/>
</dbReference>
<evidence type="ECO:0000256" key="2">
    <source>
        <dbReference type="SAM" id="SignalP"/>
    </source>
</evidence>
<feature type="chain" id="PRO_5045475842" description="Peptidase S1 domain-containing protein" evidence="2">
    <location>
        <begin position="16"/>
        <end position="274"/>
    </location>
</feature>
<gene>
    <name evidence="4" type="ORF">OUZ56_002351</name>
</gene>
<dbReference type="InterPro" id="IPR043504">
    <property type="entry name" value="Peptidase_S1_PA_chymotrypsin"/>
</dbReference>
<proteinExistence type="predicted"/>
<dbReference type="SMART" id="SM00020">
    <property type="entry name" value="Tryp_SPc"/>
    <property type="match status" value="1"/>
</dbReference>
<keyword evidence="2" id="KW-0732">Signal</keyword>
<dbReference type="PRINTS" id="PR00722">
    <property type="entry name" value="CHYMOTRYPSIN"/>
</dbReference>
<comment type="caution">
    <text evidence="4">The sequence shown here is derived from an EMBL/GenBank/DDBJ whole genome shotgun (WGS) entry which is preliminary data.</text>
</comment>
<sequence length="274" mass="28770">MKVLVLACLLSCATGQSMFPRLPTSVLLKGDQLLVTGGKIVGGTEAVPNEFPWQISLQRRSATGWSHSCGGSVYNQNYIIDAAHCVERTVASSLRIVAGEHSLSRTSGLEQYRNVLSIRVHENYNSKTSANDIALLKMDKSLDLSTAIVRPISLPTAGSILNAGTTCIVSGWGTTYAGGTVSDVLRKVAVPVVSNNDCDSMYGAGSILPSMMCAGFVAGGADSCQGDSGGPLVMLNPSVLVGVVSWGNGCAYPGYPGVYTRVSSFVNWIERNAV</sequence>
<dbReference type="SUPFAM" id="SSF50494">
    <property type="entry name" value="Trypsin-like serine proteases"/>
    <property type="match status" value="1"/>
</dbReference>